<dbReference type="EMBL" id="BARV01024110">
    <property type="protein sequence ID" value="GAI44338.1"/>
    <property type="molecule type" value="Genomic_DNA"/>
</dbReference>
<proteinExistence type="predicted"/>
<name>X1NL47_9ZZZZ</name>
<evidence type="ECO:0000313" key="1">
    <source>
        <dbReference type="EMBL" id="GAI44338.1"/>
    </source>
</evidence>
<organism evidence="1">
    <name type="scientific">marine sediment metagenome</name>
    <dbReference type="NCBI Taxonomy" id="412755"/>
    <lineage>
        <taxon>unclassified sequences</taxon>
        <taxon>metagenomes</taxon>
        <taxon>ecological metagenomes</taxon>
    </lineage>
</organism>
<accession>X1NL47</accession>
<gene>
    <name evidence="1" type="ORF">S06H3_39415</name>
</gene>
<dbReference type="AlphaFoldDB" id="X1NL47"/>
<reference evidence="1" key="1">
    <citation type="journal article" date="2014" name="Front. Microbiol.">
        <title>High frequency of phylogenetically diverse reductive dehalogenase-homologous genes in deep subseafloor sedimentary metagenomes.</title>
        <authorList>
            <person name="Kawai M."/>
            <person name="Futagami T."/>
            <person name="Toyoda A."/>
            <person name="Takaki Y."/>
            <person name="Nishi S."/>
            <person name="Hori S."/>
            <person name="Arai W."/>
            <person name="Tsubouchi T."/>
            <person name="Morono Y."/>
            <person name="Uchiyama I."/>
            <person name="Ito T."/>
            <person name="Fujiyama A."/>
            <person name="Inagaki F."/>
            <person name="Takami H."/>
        </authorList>
    </citation>
    <scope>NUCLEOTIDE SEQUENCE</scope>
    <source>
        <strain evidence="1">Expedition CK06-06</strain>
    </source>
</reference>
<comment type="caution">
    <text evidence="1">The sequence shown here is derived from an EMBL/GenBank/DDBJ whole genome shotgun (WGS) entry which is preliminary data.</text>
</comment>
<sequence length="152" mass="18011">MNLSSVYSEIKHLLSITDENFDLEKVINHFFNTEPDENKLEIVGDILNFVNKFSMFQDIKPFMGSLYRCITNTLEIKADSIYDFEDLLTKNAIMHFVQEHINYSKINQKDQVLKYLTDSLEKLETQPLIMNLGILIKPMYKDREYLNNQKLY</sequence>
<protein>
    <submittedName>
        <fullName evidence="1">Uncharacterized protein</fullName>
    </submittedName>
</protein>